<evidence type="ECO:0000256" key="9">
    <source>
        <dbReference type="ARBA" id="ARBA00022679"/>
    </source>
</evidence>
<comment type="caution">
    <text evidence="20">The sequence shown here is derived from an EMBL/GenBank/DDBJ whole genome shotgun (WGS) entry which is preliminary data.</text>
</comment>
<organism evidence="20 21">
    <name type="scientific">Filobasidium floriforme</name>
    <dbReference type="NCBI Taxonomy" id="5210"/>
    <lineage>
        <taxon>Eukaryota</taxon>
        <taxon>Fungi</taxon>
        <taxon>Dikarya</taxon>
        <taxon>Basidiomycota</taxon>
        <taxon>Agaricomycotina</taxon>
        <taxon>Tremellomycetes</taxon>
        <taxon>Filobasidiales</taxon>
        <taxon>Filobasidiaceae</taxon>
        <taxon>Filobasidium</taxon>
    </lineage>
</organism>
<evidence type="ECO:0000256" key="18">
    <source>
        <dbReference type="ARBA" id="ARBA00029893"/>
    </source>
</evidence>
<evidence type="ECO:0000256" key="16">
    <source>
        <dbReference type="ARBA" id="ARBA00023209"/>
    </source>
</evidence>
<comment type="subcellular location">
    <subcellularLocation>
        <location evidence="2">Mitochondrion inner membrane</location>
        <topology evidence="2">Peripheral membrane protein</topology>
        <orientation evidence="2">Matrix side</orientation>
    </subcellularLocation>
</comment>
<dbReference type="EMBL" id="JABELV010000129">
    <property type="protein sequence ID" value="KAG7529982.1"/>
    <property type="molecule type" value="Genomic_DNA"/>
</dbReference>
<comment type="pathway">
    <text evidence="3">Phospholipid metabolism; CDP-diacylglycerol biosynthesis; CDP-diacylglycerol from sn-glycerol 3-phosphate: step 3/3.</text>
</comment>
<evidence type="ECO:0000256" key="5">
    <source>
        <dbReference type="ARBA" id="ARBA00005458"/>
    </source>
</evidence>
<feature type="region of interest" description="Disordered" evidence="19">
    <location>
        <begin position="21"/>
        <end position="45"/>
    </location>
</feature>
<evidence type="ECO:0000256" key="6">
    <source>
        <dbReference type="ARBA" id="ARBA00012487"/>
    </source>
</evidence>
<keyword evidence="15" id="KW-0472">Membrane</keyword>
<evidence type="ECO:0000256" key="11">
    <source>
        <dbReference type="ARBA" id="ARBA00022792"/>
    </source>
</evidence>
<evidence type="ECO:0000256" key="17">
    <source>
        <dbReference type="ARBA" id="ARBA00023264"/>
    </source>
</evidence>
<dbReference type="GO" id="GO:0016024">
    <property type="term" value="P:CDP-diacylglycerol biosynthetic process"/>
    <property type="evidence" value="ECO:0007669"/>
    <property type="project" value="UniProtKB-UniPathway"/>
</dbReference>
<evidence type="ECO:0000256" key="2">
    <source>
        <dbReference type="ARBA" id="ARBA00004443"/>
    </source>
</evidence>
<evidence type="ECO:0000256" key="4">
    <source>
        <dbReference type="ARBA" id="ARBA00005189"/>
    </source>
</evidence>
<comment type="similarity">
    <text evidence="5">Belongs to the TAM41 family.</text>
</comment>
<keyword evidence="16" id="KW-0594">Phospholipid biosynthesis</keyword>
<evidence type="ECO:0000256" key="14">
    <source>
        <dbReference type="ARBA" id="ARBA00023128"/>
    </source>
</evidence>
<dbReference type="PANTHER" id="PTHR13619:SF0">
    <property type="entry name" value="PHOSPHATIDATE CYTIDYLYLTRANSFERASE, MITOCHONDRIAL"/>
    <property type="match status" value="1"/>
</dbReference>
<dbReference type="GO" id="GO:0032049">
    <property type="term" value="P:cardiolipin biosynthetic process"/>
    <property type="evidence" value="ECO:0007669"/>
    <property type="project" value="InterPro"/>
</dbReference>
<evidence type="ECO:0000256" key="19">
    <source>
        <dbReference type="SAM" id="MobiDB-lite"/>
    </source>
</evidence>
<keyword evidence="21" id="KW-1185">Reference proteome</keyword>
<dbReference type="PANTHER" id="PTHR13619">
    <property type="entry name" value="PHOSPHATIDATE CYTIDYLYLTRANSFERASE, MITOCHONDRIAL"/>
    <property type="match status" value="1"/>
</dbReference>
<evidence type="ECO:0000313" key="21">
    <source>
        <dbReference type="Proteomes" id="UP000812966"/>
    </source>
</evidence>
<dbReference type="GO" id="GO:0005743">
    <property type="term" value="C:mitochondrial inner membrane"/>
    <property type="evidence" value="ECO:0007669"/>
    <property type="project" value="UniProtKB-SubCell"/>
</dbReference>
<evidence type="ECO:0000256" key="12">
    <source>
        <dbReference type="ARBA" id="ARBA00022842"/>
    </source>
</evidence>
<dbReference type="EC" id="2.7.7.41" evidence="6"/>
<keyword evidence="14" id="KW-0496">Mitochondrion</keyword>
<evidence type="ECO:0000256" key="8">
    <source>
        <dbReference type="ARBA" id="ARBA00022516"/>
    </source>
</evidence>
<keyword evidence="10" id="KW-0548">Nucleotidyltransferase</keyword>
<accession>A0A8K0JH59</accession>
<proteinExistence type="inferred from homology"/>
<keyword evidence="9" id="KW-0808">Transferase</keyword>
<dbReference type="InterPro" id="IPR015222">
    <property type="entry name" value="Tam41"/>
</dbReference>
<dbReference type="Proteomes" id="UP000812966">
    <property type="component" value="Unassembled WGS sequence"/>
</dbReference>
<name>A0A8K0JH59_9TREE</name>
<evidence type="ECO:0000256" key="15">
    <source>
        <dbReference type="ARBA" id="ARBA00023136"/>
    </source>
</evidence>
<evidence type="ECO:0000256" key="10">
    <source>
        <dbReference type="ARBA" id="ARBA00022695"/>
    </source>
</evidence>
<comment type="cofactor">
    <cofactor evidence="1">
        <name>Mg(2+)</name>
        <dbReference type="ChEBI" id="CHEBI:18420"/>
    </cofactor>
</comment>
<evidence type="ECO:0000256" key="7">
    <source>
        <dbReference type="ARBA" id="ARBA00018337"/>
    </source>
</evidence>
<dbReference type="PIRSF" id="PIRSF028840">
    <property type="entry name" value="Mmp37"/>
    <property type="match status" value="1"/>
</dbReference>
<dbReference type="UniPathway" id="UPA00557">
    <property type="reaction ID" value="UER00614"/>
</dbReference>
<keyword evidence="8" id="KW-0444">Lipid biosynthesis</keyword>
<reference evidence="20" key="1">
    <citation type="submission" date="2020-04" db="EMBL/GenBank/DDBJ databases">
        <title>Analysis of mating type loci in Filobasidium floriforme.</title>
        <authorList>
            <person name="Nowrousian M."/>
        </authorList>
    </citation>
    <scope>NUCLEOTIDE SEQUENCE</scope>
    <source>
        <strain evidence="20">CBS 6242</strain>
    </source>
</reference>
<dbReference type="Pfam" id="PF09139">
    <property type="entry name" value="Tam41_Mmp37"/>
    <property type="match status" value="1"/>
</dbReference>
<evidence type="ECO:0000256" key="13">
    <source>
        <dbReference type="ARBA" id="ARBA00023098"/>
    </source>
</evidence>
<sequence length="408" mass="45485">MLPFPALCDVAQPSSSIRLRQFPTPRSRHPPIQIPSRFGKNQDQTIHDETRRKLERISGGFTAVRWGVAYGSGVFDQVGYASRGLNGIPSPDSSTKPRKEQPLVDFLFSTSHPSHFHAINLQKNPTHYPRLFRWLGPEAIARVQEWGGGVWFVTDVDTVRIKYGIISTDALCTDLLDWTTLYVSGRLHKPVRIVKGAADRRVLVAAQVNLTSALRVALLQLPETFTERELWEQVAGISYSGDPRMSIPGAENPHKVKNIVAPQMHRFRGLYGRLLSGMGGVKPADEEKQDKSISYRADLLSKLPRTLRRSIATHYCTQFNVQMLKPGEEPQEGGPTALTGDEFWKKVAGVDEADLRAVLSRALKGIMGKPALRQSFKGLLTAGFSKSMVYAGRKVGKWWKAKVSHGMH</sequence>
<evidence type="ECO:0000256" key="1">
    <source>
        <dbReference type="ARBA" id="ARBA00001946"/>
    </source>
</evidence>
<keyword evidence="13" id="KW-0443">Lipid metabolism</keyword>
<evidence type="ECO:0000256" key="3">
    <source>
        <dbReference type="ARBA" id="ARBA00005119"/>
    </source>
</evidence>
<protein>
    <recommendedName>
        <fullName evidence="7">Phosphatidate cytidylyltransferase, mitochondrial</fullName>
        <ecNumber evidence="6">2.7.7.41</ecNumber>
    </recommendedName>
    <alternativeName>
        <fullName evidence="18">CDP-diacylglycerol synthase</fullName>
    </alternativeName>
</protein>
<evidence type="ECO:0000313" key="20">
    <source>
        <dbReference type="EMBL" id="KAG7529982.1"/>
    </source>
</evidence>
<keyword evidence="12" id="KW-0460">Magnesium</keyword>
<comment type="pathway">
    <text evidence="4">Lipid metabolism.</text>
</comment>
<keyword evidence="17" id="KW-1208">Phospholipid metabolism</keyword>
<dbReference type="GO" id="GO:0004605">
    <property type="term" value="F:phosphatidate cytidylyltransferase activity"/>
    <property type="evidence" value="ECO:0007669"/>
    <property type="project" value="UniProtKB-EC"/>
</dbReference>
<dbReference type="AlphaFoldDB" id="A0A8K0JH59"/>
<keyword evidence="11" id="KW-0999">Mitochondrion inner membrane</keyword>
<gene>
    <name evidence="20" type="ORF">FFLO_05279</name>
</gene>